<dbReference type="EMBL" id="BAAAFO010000004">
    <property type="protein sequence ID" value="GAA0263074.1"/>
    <property type="molecule type" value="Genomic_DNA"/>
</dbReference>
<proteinExistence type="predicted"/>
<accession>A0ABN0UVR7</accession>
<sequence length="307" mass="33481">MSTKPERPLHLWLPALARFAPDHPLRRLLARADRRADASIGYLDGLGDHFPGAGSPLPAAALTRDYLAGDAAGHGWLSADPAWIQPDINGVRLLACGQLGLSMADAQALAASLKPVFGDAGMLLEITAPDRWHLRLAKDAALPVFAAPEQAMGEDLAQHLPQGPQGKRWRVLLNEVQILLHQHPLNAQRRAQGLSPVNSLWLWGGGTLPGPLRSEWAGVISDDVLLRALAARAQTAHRSRTAETVATAGKGWLIDLQDLPAGDIATQWWPALQSLLARQPVVLHFASGERWQRKPWHRWRFWRGAGG</sequence>
<organism evidence="1 2">
    <name type="scientific">Rhodanobacter caeni</name>
    <dbReference type="NCBI Taxonomy" id="657654"/>
    <lineage>
        <taxon>Bacteria</taxon>
        <taxon>Pseudomonadati</taxon>
        <taxon>Pseudomonadota</taxon>
        <taxon>Gammaproteobacteria</taxon>
        <taxon>Lysobacterales</taxon>
        <taxon>Rhodanobacteraceae</taxon>
        <taxon>Rhodanobacter</taxon>
    </lineage>
</organism>
<protein>
    <recommendedName>
        <fullName evidence="3">Phosphoglycerate mutase</fullName>
    </recommendedName>
</protein>
<keyword evidence="2" id="KW-1185">Reference proteome</keyword>
<evidence type="ECO:0008006" key="3">
    <source>
        <dbReference type="Google" id="ProtNLM"/>
    </source>
</evidence>
<gene>
    <name evidence="1" type="ORF">GCM10009126_30930</name>
</gene>
<dbReference type="RefSeq" id="WP_343883707.1">
    <property type="nucleotide sequence ID" value="NZ_BAAAFO010000004.1"/>
</dbReference>
<dbReference type="Proteomes" id="UP001500657">
    <property type="component" value="Unassembled WGS sequence"/>
</dbReference>
<evidence type="ECO:0000313" key="2">
    <source>
        <dbReference type="Proteomes" id="UP001500657"/>
    </source>
</evidence>
<name>A0ABN0UVR7_9GAMM</name>
<evidence type="ECO:0000313" key="1">
    <source>
        <dbReference type="EMBL" id="GAA0263074.1"/>
    </source>
</evidence>
<reference evidence="1 2" key="1">
    <citation type="journal article" date="2019" name="Int. J. Syst. Evol. Microbiol.">
        <title>The Global Catalogue of Microorganisms (GCM) 10K type strain sequencing project: providing services to taxonomists for standard genome sequencing and annotation.</title>
        <authorList>
            <consortium name="The Broad Institute Genomics Platform"/>
            <consortium name="The Broad Institute Genome Sequencing Center for Infectious Disease"/>
            <person name="Wu L."/>
            <person name="Ma J."/>
        </authorList>
    </citation>
    <scope>NUCLEOTIDE SEQUENCE [LARGE SCALE GENOMIC DNA]</scope>
    <source>
        <strain evidence="1 2">JCM 16242</strain>
    </source>
</reference>
<comment type="caution">
    <text evidence="1">The sequence shown here is derived from an EMBL/GenBank/DDBJ whole genome shotgun (WGS) entry which is preliminary data.</text>
</comment>